<dbReference type="SFLD" id="SFLDG01129">
    <property type="entry name" value="C1.5:_HAD__Beta-PGM__Phosphata"/>
    <property type="match status" value="1"/>
</dbReference>
<dbReference type="EMBL" id="LCLH01000011">
    <property type="protein sequence ID" value="KKU13873.1"/>
    <property type="molecule type" value="Genomic_DNA"/>
</dbReference>
<comment type="caution">
    <text evidence="1">The sequence shown here is derived from an EMBL/GenBank/DDBJ whole genome shotgun (WGS) entry which is preliminary data.</text>
</comment>
<evidence type="ECO:0000313" key="2">
    <source>
        <dbReference type="Proteomes" id="UP000034911"/>
    </source>
</evidence>
<dbReference type="Proteomes" id="UP000034911">
    <property type="component" value="Unassembled WGS sequence"/>
</dbReference>
<dbReference type="PANTHER" id="PTHR43611:SF3">
    <property type="entry name" value="FLAVIN MONONUCLEOTIDE HYDROLASE 1, CHLOROPLATIC"/>
    <property type="match status" value="1"/>
</dbReference>
<dbReference type="STRING" id="1619050.UX20_C0011G0004"/>
<dbReference type="SFLD" id="SFLDS00003">
    <property type="entry name" value="Haloacid_Dehalogenase"/>
    <property type="match status" value="1"/>
</dbReference>
<protein>
    <submittedName>
        <fullName evidence="1">Haloacid dehalogenase superfamily, subfamily IA, variant 3 with third motif having DD or ED</fullName>
    </submittedName>
</protein>
<dbReference type="InterPro" id="IPR023214">
    <property type="entry name" value="HAD_sf"/>
</dbReference>
<dbReference type="SUPFAM" id="SSF56784">
    <property type="entry name" value="HAD-like"/>
    <property type="match status" value="1"/>
</dbReference>
<reference evidence="1 2" key="1">
    <citation type="journal article" date="2015" name="Nature">
        <title>rRNA introns, odd ribosomes, and small enigmatic genomes across a large radiation of phyla.</title>
        <authorList>
            <person name="Brown C.T."/>
            <person name="Hug L.A."/>
            <person name="Thomas B.C."/>
            <person name="Sharon I."/>
            <person name="Castelle C.J."/>
            <person name="Singh A."/>
            <person name="Wilkins M.J."/>
            <person name="Williams K.H."/>
            <person name="Banfield J.F."/>
        </authorList>
    </citation>
    <scope>NUCLEOTIDE SEQUENCE [LARGE SCALE GENOMIC DNA]</scope>
</reference>
<dbReference type="AlphaFoldDB" id="A0A0G1Q800"/>
<accession>A0A0G1Q800</accession>
<dbReference type="Pfam" id="PF00702">
    <property type="entry name" value="Hydrolase"/>
    <property type="match status" value="1"/>
</dbReference>
<proteinExistence type="predicted"/>
<dbReference type="PANTHER" id="PTHR43611">
    <property type="entry name" value="ALPHA-D-GLUCOSE 1-PHOSPHATE PHOSPHATASE"/>
    <property type="match status" value="1"/>
</dbReference>
<organism evidence="1 2">
    <name type="scientific">Candidatus Magasanikbacteria bacterium GW2011_GWC2_45_8</name>
    <dbReference type="NCBI Taxonomy" id="1619050"/>
    <lineage>
        <taxon>Bacteria</taxon>
        <taxon>Candidatus Magasanikiibacteriota</taxon>
    </lineage>
</organism>
<sequence length="207" mass="23944">MIQDATKIKAVIFDWGGVCCREGEPFASFDLQYALQMNPNQLAEKAREIYDGYYIGKYTSDSFWRTIMTHFGLMENEKINPLVLSGSYLASYEVYPEVFAIISKLRSKYKIGLLSNLTPEMRDHIRPKHETVKYFDVEVYSCDDDVKSKKPMALPYQIVLEKMKVAAKNALFIDNSFKNIEVAENLGLQTIFFKDLPQFMEEIKTIL</sequence>
<gene>
    <name evidence="1" type="ORF">UX20_C0011G0004</name>
</gene>
<evidence type="ECO:0000313" key="1">
    <source>
        <dbReference type="EMBL" id="KKU13873.1"/>
    </source>
</evidence>
<name>A0A0G1Q800_9BACT</name>
<dbReference type="InterPro" id="IPR036412">
    <property type="entry name" value="HAD-like_sf"/>
</dbReference>
<dbReference type="Gene3D" id="3.40.50.1000">
    <property type="entry name" value="HAD superfamily/HAD-like"/>
    <property type="match status" value="1"/>
</dbReference>